<gene>
    <name evidence="2" type="ORF">WMSIL1_LOCUS10439</name>
</gene>
<protein>
    <submittedName>
        <fullName evidence="2">Uncharacterized protein</fullName>
    </submittedName>
</protein>
<dbReference type="Pfam" id="PF00612">
    <property type="entry name" value="IQ"/>
    <property type="match status" value="4"/>
</dbReference>
<dbReference type="CDD" id="cd23767">
    <property type="entry name" value="IQCD"/>
    <property type="match status" value="2"/>
</dbReference>
<dbReference type="FunFam" id="1.20.5.190:FF:000055">
    <property type="entry name" value="Putative microtubule-associated protein futsch"/>
    <property type="match status" value="1"/>
</dbReference>
<reference evidence="2 3" key="1">
    <citation type="submission" date="2019-07" db="EMBL/GenBank/DDBJ databases">
        <authorList>
            <person name="Jastrzebski P J."/>
            <person name="Paukszto L."/>
            <person name="Jastrzebski P J."/>
        </authorList>
    </citation>
    <scope>NUCLEOTIDE SEQUENCE [LARGE SCALE GENOMIC DNA]</scope>
    <source>
        <strain evidence="2 3">WMS-il1</strain>
    </source>
</reference>
<evidence type="ECO:0000313" key="3">
    <source>
        <dbReference type="Proteomes" id="UP000321570"/>
    </source>
</evidence>
<evidence type="ECO:0000256" key="1">
    <source>
        <dbReference type="SAM" id="MobiDB-lite"/>
    </source>
</evidence>
<proteinExistence type="predicted"/>
<keyword evidence="3" id="KW-1185">Reference proteome</keyword>
<feature type="region of interest" description="Disordered" evidence="1">
    <location>
        <begin position="46"/>
        <end position="76"/>
    </location>
</feature>
<dbReference type="Gene3D" id="1.20.5.190">
    <property type="match status" value="3"/>
</dbReference>
<dbReference type="PROSITE" id="PS50096">
    <property type="entry name" value="IQ"/>
    <property type="match status" value="4"/>
</dbReference>
<name>A0A564YY23_HYMDI</name>
<dbReference type="PANTHER" id="PTHR10699:SF11">
    <property type="entry name" value="IGLOO, ISOFORM A"/>
    <property type="match status" value="1"/>
</dbReference>
<dbReference type="GO" id="GO:0005516">
    <property type="term" value="F:calmodulin binding"/>
    <property type="evidence" value="ECO:0007669"/>
    <property type="project" value="TreeGrafter"/>
</dbReference>
<evidence type="ECO:0000313" key="2">
    <source>
        <dbReference type="EMBL" id="VUZ51494.1"/>
    </source>
</evidence>
<feature type="region of interest" description="Disordered" evidence="1">
    <location>
        <begin position="89"/>
        <end position="110"/>
    </location>
</feature>
<dbReference type="SUPFAM" id="SSF52540">
    <property type="entry name" value="P-loop containing nucleoside triphosphate hydrolases"/>
    <property type="match status" value="2"/>
</dbReference>
<feature type="compositionally biased region" description="Low complexity" evidence="1">
    <location>
        <begin position="98"/>
        <end position="110"/>
    </location>
</feature>
<organism evidence="2 3">
    <name type="scientific">Hymenolepis diminuta</name>
    <name type="common">Rat tapeworm</name>
    <dbReference type="NCBI Taxonomy" id="6216"/>
    <lineage>
        <taxon>Eukaryota</taxon>
        <taxon>Metazoa</taxon>
        <taxon>Spiralia</taxon>
        <taxon>Lophotrochozoa</taxon>
        <taxon>Platyhelminthes</taxon>
        <taxon>Cestoda</taxon>
        <taxon>Eucestoda</taxon>
        <taxon>Cyclophyllidea</taxon>
        <taxon>Hymenolepididae</taxon>
        <taxon>Hymenolepis</taxon>
    </lineage>
</organism>
<dbReference type="InterPro" id="IPR000048">
    <property type="entry name" value="IQ_motif_EF-hand-BS"/>
</dbReference>
<sequence>MTKPSEPDPNLAATKIQATYRGYRTRKDLAHTHHSELISPSLAQLRISQEEPHGLSDTSNKSDLESIEDEEERKNRAATRIQAAYRGYHVRSHLGENHSSGGSSPYYSPHISEDEAATKIQAAFRGYCVRKNMRSQTAPIPQYDDQKYDEAARKIQANYRGYRVRKEIGCLKQHQSTNES</sequence>
<dbReference type="PANTHER" id="PTHR10699">
    <property type="entry name" value="NEUROMODULIN"/>
    <property type="match status" value="1"/>
</dbReference>
<dbReference type="Proteomes" id="UP000321570">
    <property type="component" value="Unassembled WGS sequence"/>
</dbReference>
<dbReference type="InterPro" id="IPR027417">
    <property type="entry name" value="P-loop_NTPase"/>
</dbReference>
<dbReference type="SMART" id="SM00015">
    <property type="entry name" value="IQ"/>
    <property type="match status" value="4"/>
</dbReference>
<dbReference type="AlphaFoldDB" id="A0A564YY23"/>
<feature type="compositionally biased region" description="Basic and acidic residues" evidence="1">
    <location>
        <begin position="48"/>
        <end position="64"/>
    </location>
</feature>
<dbReference type="EMBL" id="CABIJS010000444">
    <property type="protein sequence ID" value="VUZ51494.1"/>
    <property type="molecule type" value="Genomic_DNA"/>
</dbReference>
<accession>A0A564YY23</accession>